<comment type="caution">
    <text evidence="1">The sequence shown here is derived from an EMBL/GenBank/DDBJ whole genome shotgun (WGS) entry which is preliminary data.</text>
</comment>
<dbReference type="RefSeq" id="WP_039490525.1">
    <property type="nucleotide sequence ID" value="NZ_DELW01000029.1"/>
</dbReference>
<dbReference type="Proteomes" id="UP001242314">
    <property type="component" value="Unassembled WGS sequence"/>
</dbReference>
<keyword evidence="2" id="KW-1185">Reference proteome</keyword>
<evidence type="ECO:0000313" key="1">
    <source>
        <dbReference type="EMBL" id="MDP4485909.1"/>
    </source>
</evidence>
<reference evidence="1 2" key="1">
    <citation type="submission" date="2023-04" db="EMBL/GenBank/DDBJ databases">
        <title>Novel Pseudoalteromonas species isolated from Pacific coral.</title>
        <authorList>
            <person name="Videau P."/>
            <person name="Shlafstein M.D."/>
            <person name="Oline D.K."/>
            <person name="Strangman W.K."/>
            <person name="Hahnke R.L."/>
            <person name="Saw J.H."/>
            <person name="Ushijima B."/>
        </authorList>
    </citation>
    <scope>NUCLEOTIDE SEQUENCE [LARGE SCALE GENOMIC DNA]</scope>
    <source>
        <strain evidence="1 2">LMG 14908</strain>
    </source>
</reference>
<gene>
    <name evidence="1" type="ORF">QDH73_18020</name>
</gene>
<evidence type="ECO:0000313" key="2">
    <source>
        <dbReference type="Proteomes" id="UP001242314"/>
    </source>
</evidence>
<name>A0ABT9GK34_9GAMM</name>
<dbReference type="EMBL" id="JASGWX010000019">
    <property type="protein sequence ID" value="MDP4485909.1"/>
    <property type="molecule type" value="Genomic_DNA"/>
</dbReference>
<proteinExistence type="predicted"/>
<sequence>MKNYAYICYEQAVSEAEVELINQFWELEKGENIKFANNAQNVFKEFKSKLDKPLSIIKSKSSCTNVHSAFNCDSCNKKKLFSTRKECIEQFESERYVCKSCLVECYLKDGKLTIEKLGEYIEQRLKSESAISCLTYIEKLYLFLLLTRFNDGNKAPIKHHYDAHSETLGCEEAEKRMMKSLISKGFLVRITEHDFREAQAQGRESIRSFLGACLHLFIRKDNILSELPTYSTSFINSFGLYLRYSEEYSSVSELTKRLYDDICARKVSKNDVEEIQELLEKNRIYNILLIIEDACCDFKVTVQKSLRFGNLLQYLAKNYSLPIISYVVYKEARNLSAYLYNRNIPSYISDKLLTKRIEEYLDLIKRKNYSAVYTRRLPENIRVSEMEAFFCREFNEDCFNWFHLTNEEVLDSWISGATIEFNVPSLLS</sequence>
<protein>
    <submittedName>
        <fullName evidence="1">Uncharacterized protein</fullName>
    </submittedName>
</protein>
<accession>A0ABT9GK34</accession>
<organism evidence="1 2">
    <name type="scientific">Pseudoalteromonas distincta</name>
    <dbReference type="NCBI Taxonomy" id="77608"/>
    <lineage>
        <taxon>Bacteria</taxon>
        <taxon>Pseudomonadati</taxon>
        <taxon>Pseudomonadota</taxon>
        <taxon>Gammaproteobacteria</taxon>
        <taxon>Alteromonadales</taxon>
        <taxon>Pseudoalteromonadaceae</taxon>
        <taxon>Pseudoalteromonas</taxon>
    </lineage>
</organism>